<organism evidence="1 2">
    <name type="scientific">Diphasiastrum complanatum</name>
    <name type="common">Issler's clubmoss</name>
    <name type="synonym">Lycopodium complanatum</name>
    <dbReference type="NCBI Taxonomy" id="34168"/>
    <lineage>
        <taxon>Eukaryota</taxon>
        <taxon>Viridiplantae</taxon>
        <taxon>Streptophyta</taxon>
        <taxon>Embryophyta</taxon>
        <taxon>Tracheophyta</taxon>
        <taxon>Lycopodiopsida</taxon>
        <taxon>Lycopodiales</taxon>
        <taxon>Lycopodiaceae</taxon>
        <taxon>Lycopodioideae</taxon>
        <taxon>Diphasiastrum</taxon>
    </lineage>
</organism>
<name>A0ACC2CLU4_DIPCM</name>
<dbReference type="EMBL" id="CM055100">
    <property type="protein sequence ID" value="KAJ7542859.1"/>
    <property type="molecule type" value="Genomic_DNA"/>
</dbReference>
<evidence type="ECO:0000313" key="2">
    <source>
        <dbReference type="Proteomes" id="UP001162992"/>
    </source>
</evidence>
<sequence>MRSHHNHQQVANPTSASFVHVAEGEQAAGLLFSKFKYKLQDFIAEVRSLRGKEESARLERLSIIVECKEIEVERRKEIEALRLELAEAVDIRHSLENTVKVMIQESSAMEDKHKSLNLEMKALLQSRNSLAEELKASKYDLECRLAIKVDEQALMKEKLSRHACLFEAFEREASDVKRVMGETCQLVSSKEEQIIQLEKQVQALFSFEKRLIDRINHLKEDNQEIQNLVLAKEKEILSLEGTVESLKFQLESVVEKTEITKTLEIKDALISKLSSQKEELLTEIDNVARVSRKLQGTVTWQETTIEQLKEESVLQQKLILDFQDKLQQVRKLSDQTSVGNEKFRESYARPNKSTDNRQIPCTWHACKISTNWWMIRKKNSVGIKQRRRTG</sequence>
<reference evidence="2" key="1">
    <citation type="journal article" date="2024" name="Proc. Natl. Acad. Sci. U.S.A.">
        <title>Extraordinary preservation of gene collinearity over three hundred million years revealed in homosporous lycophytes.</title>
        <authorList>
            <person name="Li C."/>
            <person name="Wickell D."/>
            <person name="Kuo L.Y."/>
            <person name="Chen X."/>
            <person name="Nie B."/>
            <person name="Liao X."/>
            <person name="Peng D."/>
            <person name="Ji J."/>
            <person name="Jenkins J."/>
            <person name="Williams M."/>
            <person name="Shu S."/>
            <person name="Plott C."/>
            <person name="Barry K."/>
            <person name="Rajasekar S."/>
            <person name="Grimwood J."/>
            <person name="Han X."/>
            <person name="Sun S."/>
            <person name="Hou Z."/>
            <person name="He W."/>
            <person name="Dai G."/>
            <person name="Sun C."/>
            <person name="Schmutz J."/>
            <person name="Leebens-Mack J.H."/>
            <person name="Li F.W."/>
            <person name="Wang L."/>
        </authorList>
    </citation>
    <scope>NUCLEOTIDE SEQUENCE [LARGE SCALE GENOMIC DNA]</scope>
    <source>
        <strain evidence="2">cv. PW_Plant_1</strain>
    </source>
</reference>
<dbReference type="Proteomes" id="UP001162992">
    <property type="component" value="Chromosome 9"/>
</dbReference>
<comment type="caution">
    <text evidence="1">The sequence shown here is derived from an EMBL/GenBank/DDBJ whole genome shotgun (WGS) entry which is preliminary data.</text>
</comment>
<accession>A0ACC2CLU4</accession>
<keyword evidence="2" id="KW-1185">Reference proteome</keyword>
<evidence type="ECO:0000313" key="1">
    <source>
        <dbReference type="EMBL" id="KAJ7542859.1"/>
    </source>
</evidence>
<proteinExistence type="predicted"/>
<protein>
    <submittedName>
        <fullName evidence="1">Uncharacterized protein</fullName>
    </submittedName>
</protein>
<gene>
    <name evidence="1" type="ORF">O6H91_09G015300</name>
</gene>